<organism evidence="2 3">
    <name type="scientific">Streptomyces axinellae</name>
    <dbReference type="NCBI Taxonomy" id="552788"/>
    <lineage>
        <taxon>Bacteria</taxon>
        <taxon>Bacillati</taxon>
        <taxon>Actinomycetota</taxon>
        <taxon>Actinomycetes</taxon>
        <taxon>Kitasatosporales</taxon>
        <taxon>Streptomycetaceae</taxon>
        <taxon>Streptomyces</taxon>
    </lineage>
</organism>
<feature type="coiled-coil region" evidence="1">
    <location>
        <begin position="3"/>
        <end position="51"/>
    </location>
</feature>
<gene>
    <name evidence="2" type="ORF">GCM10009863_50970</name>
</gene>
<sequence length="51" mass="6346">MTREEYEDRRRRLSSDMEDARQTLNRARARYDKLADEMRTLRIEWQEAQKA</sequence>
<dbReference type="Proteomes" id="UP001501447">
    <property type="component" value="Unassembled WGS sequence"/>
</dbReference>
<reference evidence="2 3" key="1">
    <citation type="journal article" date="2019" name="Int. J. Syst. Evol. Microbiol.">
        <title>The Global Catalogue of Microorganisms (GCM) 10K type strain sequencing project: providing services to taxonomists for standard genome sequencing and annotation.</title>
        <authorList>
            <consortium name="The Broad Institute Genomics Platform"/>
            <consortium name="The Broad Institute Genome Sequencing Center for Infectious Disease"/>
            <person name="Wu L."/>
            <person name="Ma J."/>
        </authorList>
    </citation>
    <scope>NUCLEOTIDE SEQUENCE [LARGE SCALE GENOMIC DNA]</scope>
    <source>
        <strain evidence="2 3">JCM 16373</strain>
    </source>
</reference>
<dbReference type="EMBL" id="BAAARJ010000018">
    <property type="protein sequence ID" value="GAA2629453.1"/>
    <property type="molecule type" value="Genomic_DNA"/>
</dbReference>
<keyword evidence="1" id="KW-0175">Coiled coil</keyword>
<name>A0ABN3QL83_9ACTN</name>
<evidence type="ECO:0000256" key="1">
    <source>
        <dbReference type="SAM" id="Coils"/>
    </source>
</evidence>
<proteinExistence type="predicted"/>
<evidence type="ECO:0000313" key="2">
    <source>
        <dbReference type="EMBL" id="GAA2629453.1"/>
    </source>
</evidence>
<comment type="caution">
    <text evidence="2">The sequence shown here is derived from an EMBL/GenBank/DDBJ whole genome shotgun (WGS) entry which is preliminary data.</text>
</comment>
<accession>A0ABN3QL83</accession>
<keyword evidence="3" id="KW-1185">Reference proteome</keyword>
<evidence type="ECO:0000313" key="3">
    <source>
        <dbReference type="Proteomes" id="UP001501447"/>
    </source>
</evidence>
<protein>
    <submittedName>
        <fullName evidence="2">Uncharacterized protein</fullName>
    </submittedName>
</protein>
<dbReference type="RefSeq" id="WP_344568827.1">
    <property type="nucleotide sequence ID" value="NZ_BAAARJ010000018.1"/>
</dbReference>